<organism evidence="1 2">
    <name type="scientific">Dreissena polymorpha</name>
    <name type="common">Zebra mussel</name>
    <name type="synonym">Mytilus polymorpha</name>
    <dbReference type="NCBI Taxonomy" id="45954"/>
    <lineage>
        <taxon>Eukaryota</taxon>
        <taxon>Metazoa</taxon>
        <taxon>Spiralia</taxon>
        <taxon>Lophotrochozoa</taxon>
        <taxon>Mollusca</taxon>
        <taxon>Bivalvia</taxon>
        <taxon>Autobranchia</taxon>
        <taxon>Heteroconchia</taxon>
        <taxon>Euheterodonta</taxon>
        <taxon>Imparidentia</taxon>
        <taxon>Neoheterodontei</taxon>
        <taxon>Myida</taxon>
        <taxon>Dreissenoidea</taxon>
        <taxon>Dreissenidae</taxon>
        <taxon>Dreissena</taxon>
    </lineage>
</organism>
<reference evidence="1" key="1">
    <citation type="journal article" date="2019" name="bioRxiv">
        <title>The Genome of the Zebra Mussel, Dreissena polymorpha: A Resource for Invasive Species Research.</title>
        <authorList>
            <person name="McCartney M.A."/>
            <person name="Auch B."/>
            <person name="Kono T."/>
            <person name="Mallez S."/>
            <person name="Zhang Y."/>
            <person name="Obille A."/>
            <person name="Becker A."/>
            <person name="Abrahante J.E."/>
            <person name="Garbe J."/>
            <person name="Badalamenti J.P."/>
            <person name="Herman A."/>
            <person name="Mangelson H."/>
            <person name="Liachko I."/>
            <person name="Sullivan S."/>
            <person name="Sone E.D."/>
            <person name="Koren S."/>
            <person name="Silverstein K.A.T."/>
            <person name="Beckman K.B."/>
            <person name="Gohl D.M."/>
        </authorList>
    </citation>
    <scope>NUCLEOTIDE SEQUENCE</scope>
    <source>
        <strain evidence="1">Duluth1</strain>
        <tissue evidence="1">Whole animal</tissue>
    </source>
</reference>
<accession>A0A9D4G4Y2</accession>
<dbReference type="Proteomes" id="UP000828390">
    <property type="component" value="Unassembled WGS sequence"/>
</dbReference>
<comment type="caution">
    <text evidence="1">The sequence shown here is derived from an EMBL/GenBank/DDBJ whole genome shotgun (WGS) entry which is preliminary data.</text>
</comment>
<protein>
    <submittedName>
        <fullName evidence="1">Uncharacterized protein</fullName>
    </submittedName>
</protein>
<evidence type="ECO:0000313" key="1">
    <source>
        <dbReference type="EMBL" id="KAH3808665.1"/>
    </source>
</evidence>
<proteinExistence type="predicted"/>
<name>A0A9D4G4Y2_DREPO</name>
<gene>
    <name evidence="1" type="ORF">DPMN_137022</name>
</gene>
<sequence length="73" mass="8101">MQLIIFLDSAYLATSELPVWIVINKAQLAQCGDPPPVLPSIRYIELDSITVSTHFLSTQSVQHATDTRSWCAV</sequence>
<reference evidence="1" key="2">
    <citation type="submission" date="2020-11" db="EMBL/GenBank/DDBJ databases">
        <authorList>
            <person name="McCartney M.A."/>
            <person name="Auch B."/>
            <person name="Kono T."/>
            <person name="Mallez S."/>
            <person name="Becker A."/>
            <person name="Gohl D.M."/>
            <person name="Silverstein K.A.T."/>
            <person name="Koren S."/>
            <person name="Bechman K.B."/>
            <person name="Herman A."/>
            <person name="Abrahante J.E."/>
            <person name="Garbe J."/>
        </authorList>
    </citation>
    <scope>NUCLEOTIDE SEQUENCE</scope>
    <source>
        <strain evidence="1">Duluth1</strain>
        <tissue evidence="1">Whole animal</tissue>
    </source>
</reference>
<dbReference type="EMBL" id="JAIWYP010000006">
    <property type="protein sequence ID" value="KAH3808665.1"/>
    <property type="molecule type" value="Genomic_DNA"/>
</dbReference>
<keyword evidence="2" id="KW-1185">Reference proteome</keyword>
<evidence type="ECO:0000313" key="2">
    <source>
        <dbReference type="Proteomes" id="UP000828390"/>
    </source>
</evidence>
<dbReference type="AlphaFoldDB" id="A0A9D4G4Y2"/>